<reference evidence="3" key="1">
    <citation type="submission" date="2024-02" db="UniProtKB">
        <authorList>
            <consortium name="WormBaseParasite"/>
        </authorList>
    </citation>
    <scope>IDENTIFICATION</scope>
</reference>
<feature type="region of interest" description="Disordered" evidence="1">
    <location>
        <begin position="18"/>
        <end position="70"/>
    </location>
</feature>
<dbReference type="Proteomes" id="UP000887575">
    <property type="component" value="Unassembled WGS sequence"/>
</dbReference>
<keyword evidence="2" id="KW-1185">Reference proteome</keyword>
<evidence type="ECO:0000256" key="1">
    <source>
        <dbReference type="SAM" id="MobiDB-lite"/>
    </source>
</evidence>
<accession>A0AAF3FH86</accession>
<proteinExistence type="predicted"/>
<sequence length="70" mass="7637">MVFPKTKSTILICSPPQAYESTDYKKDEKIDGYYEDLEVPPSHGEKSGPQTVAPPPPPPTSGAGQIYENI</sequence>
<feature type="compositionally biased region" description="Basic and acidic residues" evidence="1">
    <location>
        <begin position="22"/>
        <end position="32"/>
    </location>
</feature>
<organism evidence="2 3">
    <name type="scientific">Mesorhabditis belari</name>
    <dbReference type="NCBI Taxonomy" id="2138241"/>
    <lineage>
        <taxon>Eukaryota</taxon>
        <taxon>Metazoa</taxon>
        <taxon>Ecdysozoa</taxon>
        <taxon>Nematoda</taxon>
        <taxon>Chromadorea</taxon>
        <taxon>Rhabditida</taxon>
        <taxon>Rhabditina</taxon>
        <taxon>Rhabditomorpha</taxon>
        <taxon>Rhabditoidea</taxon>
        <taxon>Rhabditidae</taxon>
        <taxon>Mesorhabditinae</taxon>
        <taxon>Mesorhabditis</taxon>
    </lineage>
</organism>
<dbReference type="WBParaSite" id="MBELARI_LOCUS6170">
    <property type="protein sequence ID" value="MBELARI_LOCUS6170"/>
    <property type="gene ID" value="MBELARI_LOCUS6170"/>
</dbReference>
<dbReference type="AlphaFoldDB" id="A0AAF3FH86"/>
<evidence type="ECO:0000313" key="2">
    <source>
        <dbReference type="Proteomes" id="UP000887575"/>
    </source>
</evidence>
<name>A0AAF3FH86_9BILA</name>
<protein>
    <submittedName>
        <fullName evidence="3">Uncharacterized protein</fullName>
    </submittedName>
</protein>
<evidence type="ECO:0000313" key="3">
    <source>
        <dbReference type="WBParaSite" id="MBELARI_LOCUS6170"/>
    </source>
</evidence>